<reference evidence="3" key="1">
    <citation type="submission" date="2021-02" db="EMBL/GenBank/DDBJ databases">
        <authorList>
            <person name="Dougan E. K."/>
            <person name="Rhodes N."/>
            <person name="Thang M."/>
            <person name="Chan C."/>
        </authorList>
    </citation>
    <scope>NUCLEOTIDE SEQUENCE</scope>
</reference>
<evidence type="ECO:0000259" key="2">
    <source>
        <dbReference type="Pfam" id="PF03435"/>
    </source>
</evidence>
<dbReference type="Proteomes" id="UP000649617">
    <property type="component" value="Unassembled WGS sequence"/>
</dbReference>
<feature type="domain" description="Saccharopine dehydrogenase NADP binding" evidence="2">
    <location>
        <begin position="6"/>
        <end position="134"/>
    </location>
</feature>
<protein>
    <recommendedName>
        <fullName evidence="2">Saccharopine dehydrogenase NADP binding domain-containing protein</fullName>
    </recommendedName>
</protein>
<sequence length="412" mass="43306">MPIYDVVVLGATGFTGRLACEYLANRGGEKVTWAMAGRSLDKLEGIRKALPESAKDTPLIKVDVTNPADLEEAAKSCKTLMNFAGTPYSDKGLPVVEACVNNGCCYVDITGEVAFVKSSADRYDEKAKEKKSLIVHCCGFDSIPSDIGAFMAATEMKKRHNMECARIRTVFGKQSGSFSGGTLESGAYMLDNPNMEGGDAMKKPYGLDPPGGQAGPDTGDFGSISALGYDEDAEKWVMPFVMAPVNTRIVRRSNALKGYPYGSACSIGECMEVPGPVSGSLMVSGIALFGALFYLRPTRWLLQKTVLPAAGEGPSKETREKGFFEMRAIAVGEKAAEGGKPPKVVAQVKSGTGGDPGYKCTALMSVEAALCCSLQKDKCSSTGGVTTPAAGLGQVLVDRLNAAGMSLSVDAA</sequence>
<evidence type="ECO:0000313" key="3">
    <source>
        <dbReference type="EMBL" id="CAE7300911.1"/>
    </source>
</evidence>
<dbReference type="InterPro" id="IPR036291">
    <property type="entry name" value="NAD(P)-bd_dom_sf"/>
</dbReference>
<comment type="caution">
    <text evidence="3">The sequence shown here is derived from an EMBL/GenBank/DDBJ whole genome shotgun (WGS) entry which is preliminary data.</text>
</comment>
<evidence type="ECO:0000256" key="1">
    <source>
        <dbReference type="ARBA" id="ARBA00038048"/>
    </source>
</evidence>
<dbReference type="SUPFAM" id="SSF51735">
    <property type="entry name" value="NAD(P)-binding Rossmann-fold domains"/>
    <property type="match status" value="1"/>
</dbReference>
<dbReference type="EMBL" id="CAJNIZ010010446">
    <property type="protein sequence ID" value="CAE7300911.1"/>
    <property type="molecule type" value="Genomic_DNA"/>
</dbReference>
<dbReference type="GO" id="GO:0005886">
    <property type="term" value="C:plasma membrane"/>
    <property type="evidence" value="ECO:0007669"/>
    <property type="project" value="TreeGrafter"/>
</dbReference>
<dbReference type="Gene3D" id="3.40.50.720">
    <property type="entry name" value="NAD(P)-binding Rossmann-like Domain"/>
    <property type="match status" value="1"/>
</dbReference>
<proteinExistence type="inferred from homology"/>
<dbReference type="InterPro" id="IPR005097">
    <property type="entry name" value="Sacchrp_dh_NADP-bd"/>
</dbReference>
<dbReference type="OrthoDB" id="10268090at2759"/>
<dbReference type="GO" id="GO:0009247">
    <property type="term" value="P:glycolipid biosynthetic process"/>
    <property type="evidence" value="ECO:0007669"/>
    <property type="project" value="TreeGrafter"/>
</dbReference>
<organism evidence="3 4">
    <name type="scientific">Symbiodinium pilosum</name>
    <name type="common">Dinoflagellate</name>
    <dbReference type="NCBI Taxonomy" id="2952"/>
    <lineage>
        <taxon>Eukaryota</taxon>
        <taxon>Sar</taxon>
        <taxon>Alveolata</taxon>
        <taxon>Dinophyceae</taxon>
        <taxon>Suessiales</taxon>
        <taxon>Symbiodiniaceae</taxon>
        <taxon>Symbiodinium</taxon>
    </lineage>
</organism>
<dbReference type="AlphaFoldDB" id="A0A812N6E7"/>
<dbReference type="InterPro" id="IPR051276">
    <property type="entry name" value="Saccharopine_DH-like_oxidrdct"/>
</dbReference>
<accession>A0A812N6E7</accession>
<dbReference type="PANTHER" id="PTHR12286">
    <property type="entry name" value="SACCHAROPINE DEHYDROGENASE-LIKE OXIDOREDUCTASE"/>
    <property type="match status" value="1"/>
</dbReference>
<evidence type="ECO:0000313" key="4">
    <source>
        <dbReference type="Proteomes" id="UP000649617"/>
    </source>
</evidence>
<keyword evidence="4" id="KW-1185">Reference proteome</keyword>
<name>A0A812N6E7_SYMPI</name>
<comment type="similarity">
    <text evidence="1">Belongs to the saccharopine dehydrogenase family.</text>
</comment>
<gene>
    <name evidence="3" type="ORF">SPIL2461_LOCUS6799</name>
</gene>
<dbReference type="PANTHER" id="PTHR12286:SF5">
    <property type="entry name" value="SACCHAROPINE DEHYDROGENASE-LIKE OXIDOREDUCTASE"/>
    <property type="match status" value="1"/>
</dbReference>
<dbReference type="Pfam" id="PF03435">
    <property type="entry name" value="Sacchrp_dh_NADP"/>
    <property type="match status" value="1"/>
</dbReference>